<keyword evidence="7" id="KW-1185">Reference proteome</keyword>
<gene>
    <name evidence="6" type="ORF">PHLGIDRAFT_346214</name>
</gene>
<dbReference type="Proteomes" id="UP000053257">
    <property type="component" value="Unassembled WGS sequence"/>
</dbReference>
<dbReference type="GO" id="GO:0006886">
    <property type="term" value="P:intracellular protein transport"/>
    <property type="evidence" value="ECO:0007669"/>
    <property type="project" value="InterPro"/>
</dbReference>
<organism evidence="6 7">
    <name type="scientific">Phlebiopsis gigantea (strain 11061_1 CR5-6)</name>
    <name type="common">White-rot fungus</name>
    <name type="synonym">Peniophora gigantea</name>
    <dbReference type="NCBI Taxonomy" id="745531"/>
    <lineage>
        <taxon>Eukaryota</taxon>
        <taxon>Fungi</taxon>
        <taxon>Dikarya</taxon>
        <taxon>Basidiomycota</taxon>
        <taxon>Agaricomycotina</taxon>
        <taxon>Agaricomycetes</taxon>
        <taxon>Polyporales</taxon>
        <taxon>Phanerochaetaceae</taxon>
        <taxon>Phlebiopsis</taxon>
    </lineage>
</organism>
<evidence type="ECO:0000259" key="5">
    <source>
        <dbReference type="Pfam" id="PF01602"/>
    </source>
</evidence>
<dbReference type="HOGENOM" id="CLU_1594739_0_0_1"/>
<dbReference type="InterPro" id="IPR050840">
    <property type="entry name" value="Adaptor_Complx_Large_Subunit"/>
</dbReference>
<dbReference type="SUPFAM" id="SSF48371">
    <property type="entry name" value="ARM repeat"/>
    <property type="match status" value="1"/>
</dbReference>
<protein>
    <recommendedName>
        <fullName evidence="5">Clathrin/coatomer adaptor adaptin-like N-terminal domain-containing protein</fullName>
    </recommendedName>
</protein>
<evidence type="ECO:0000313" key="7">
    <source>
        <dbReference type="Proteomes" id="UP000053257"/>
    </source>
</evidence>
<dbReference type="STRING" id="745531.A0A0C3S1P3"/>
<dbReference type="Pfam" id="PF01602">
    <property type="entry name" value="Adaptin_N"/>
    <property type="match status" value="1"/>
</dbReference>
<keyword evidence="4" id="KW-0472">Membrane</keyword>
<dbReference type="Gene3D" id="1.25.10.10">
    <property type="entry name" value="Leucine-rich Repeat Variant"/>
    <property type="match status" value="1"/>
</dbReference>
<reference evidence="6 7" key="1">
    <citation type="journal article" date="2014" name="PLoS Genet.">
        <title>Analysis of the Phlebiopsis gigantea genome, transcriptome and secretome provides insight into its pioneer colonization strategies of wood.</title>
        <authorList>
            <person name="Hori C."/>
            <person name="Ishida T."/>
            <person name="Igarashi K."/>
            <person name="Samejima M."/>
            <person name="Suzuki H."/>
            <person name="Master E."/>
            <person name="Ferreira P."/>
            <person name="Ruiz-Duenas F.J."/>
            <person name="Held B."/>
            <person name="Canessa P."/>
            <person name="Larrondo L.F."/>
            <person name="Schmoll M."/>
            <person name="Druzhinina I.S."/>
            <person name="Kubicek C.P."/>
            <person name="Gaskell J.A."/>
            <person name="Kersten P."/>
            <person name="St John F."/>
            <person name="Glasner J."/>
            <person name="Sabat G."/>
            <person name="Splinter BonDurant S."/>
            <person name="Syed K."/>
            <person name="Yadav J."/>
            <person name="Mgbeahuruike A.C."/>
            <person name="Kovalchuk A."/>
            <person name="Asiegbu F.O."/>
            <person name="Lackner G."/>
            <person name="Hoffmeister D."/>
            <person name="Rencoret J."/>
            <person name="Gutierrez A."/>
            <person name="Sun H."/>
            <person name="Lindquist E."/>
            <person name="Barry K."/>
            <person name="Riley R."/>
            <person name="Grigoriev I.V."/>
            <person name="Henrissat B."/>
            <person name="Kues U."/>
            <person name="Berka R.M."/>
            <person name="Martinez A.T."/>
            <person name="Covert S.F."/>
            <person name="Blanchette R.A."/>
            <person name="Cullen D."/>
        </authorList>
    </citation>
    <scope>NUCLEOTIDE SEQUENCE [LARGE SCALE GENOMIC DNA]</scope>
    <source>
        <strain evidence="6 7">11061_1 CR5-6</strain>
    </source>
</reference>
<feature type="domain" description="Clathrin/coatomer adaptor adaptin-like N-terminal" evidence="5">
    <location>
        <begin position="35"/>
        <end position="174"/>
    </location>
</feature>
<dbReference type="InterPro" id="IPR011989">
    <property type="entry name" value="ARM-like"/>
</dbReference>
<keyword evidence="2" id="KW-0813">Transport</keyword>
<dbReference type="EMBL" id="KN840470">
    <property type="protein sequence ID" value="KIP09086.1"/>
    <property type="molecule type" value="Genomic_DNA"/>
</dbReference>
<evidence type="ECO:0000256" key="3">
    <source>
        <dbReference type="ARBA" id="ARBA00022927"/>
    </source>
</evidence>
<accession>A0A0C3S1P3</accession>
<dbReference type="GO" id="GO:0012505">
    <property type="term" value="C:endomembrane system"/>
    <property type="evidence" value="ECO:0007669"/>
    <property type="project" value="UniProtKB-SubCell"/>
</dbReference>
<evidence type="ECO:0000313" key="6">
    <source>
        <dbReference type="EMBL" id="KIP09086.1"/>
    </source>
</evidence>
<dbReference type="GO" id="GO:0016192">
    <property type="term" value="P:vesicle-mediated transport"/>
    <property type="evidence" value="ECO:0007669"/>
    <property type="project" value="InterPro"/>
</dbReference>
<sequence length="179" mass="19846">MDVPFLSSGAMSRAHYALVRNVEDATSPPMADQYLLEEVENIRSRLSRPTSARQTKECLITLLYCSMNCTVPLPSLECALPHALNLAEAGKSVQDKRIGYLYCVDMMPKSHELQLMLVNTLRKDIEALEVSRICLALDVLIQDPSEDVVPAIRDRLQDLLSHNSSTSCTTARVASLQIA</sequence>
<keyword evidence="3" id="KW-0653">Protein transport</keyword>
<dbReference type="InterPro" id="IPR002553">
    <property type="entry name" value="Clathrin/coatomer_adapt-like_N"/>
</dbReference>
<evidence type="ECO:0000256" key="4">
    <source>
        <dbReference type="ARBA" id="ARBA00023136"/>
    </source>
</evidence>
<evidence type="ECO:0000256" key="2">
    <source>
        <dbReference type="ARBA" id="ARBA00022448"/>
    </source>
</evidence>
<dbReference type="PANTHER" id="PTHR22780">
    <property type="entry name" value="ADAPTIN, ALPHA/GAMMA/EPSILON"/>
    <property type="match status" value="1"/>
</dbReference>
<comment type="subcellular location">
    <subcellularLocation>
        <location evidence="1">Endomembrane system</location>
    </subcellularLocation>
</comment>
<name>A0A0C3S1P3_PHLG1</name>
<dbReference type="OrthoDB" id="29308at2759"/>
<dbReference type="AlphaFoldDB" id="A0A0C3S1P3"/>
<proteinExistence type="predicted"/>
<dbReference type="GO" id="GO:0030117">
    <property type="term" value="C:membrane coat"/>
    <property type="evidence" value="ECO:0007669"/>
    <property type="project" value="InterPro"/>
</dbReference>
<dbReference type="InterPro" id="IPR016024">
    <property type="entry name" value="ARM-type_fold"/>
</dbReference>
<evidence type="ECO:0000256" key="1">
    <source>
        <dbReference type="ARBA" id="ARBA00004308"/>
    </source>
</evidence>